<comment type="similarity">
    <text evidence="1">Belongs to the ParB family.</text>
</comment>
<gene>
    <name evidence="7" type="ORF">SAMN02745674_01366</name>
</gene>
<dbReference type="AlphaFoldDB" id="A0A1T4PUL6"/>
<dbReference type="InterPro" id="IPR003115">
    <property type="entry name" value="ParB_N"/>
</dbReference>
<dbReference type="GO" id="GO:0007059">
    <property type="term" value="P:chromosome segregation"/>
    <property type="evidence" value="ECO:0007669"/>
    <property type="project" value="UniProtKB-KW"/>
</dbReference>
<dbReference type="PANTHER" id="PTHR33375">
    <property type="entry name" value="CHROMOSOME-PARTITIONING PROTEIN PARB-RELATED"/>
    <property type="match status" value="1"/>
</dbReference>
<protein>
    <recommendedName>
        <fullName evidence="2">Probable chromosome-partitioning protein ParB</fullName>
    </recommendedName>
</protein>
<evidence type="ECO:0000256" key="5">
    <source>
        <dbReference type="ARBA" id="ARBA00025472"/>
    </source>
</evidence>
<dbReference type="FunFam" id="3.90.1530.30:FF:000001">
    <property type="entry name" value="Chromosome partitioning protein ParB"/>
    <property type="match status" value="1"/>
</dbReference>
<dbReference type="Proteomes" id="UP000190061">
    <property type="component" value="Unassembled WGS sequence"/>
</dbReference>
<dbReference type="RefSeq" id="WP_078757952.1">
    <property type="nucleotide sequence ID" value="NZ_FUXP01000003.1"/>
</dbReference>
<keyword evidence="3" id="KW-0159">Chromosome partition</keyword>
<dbReference type="OrthoDB" id="9802051at2"/>
<proteinExistence type="inferred from homology"/>
<dbReference type="STRING" id="1122188.SAMN02745674_01366"/>
<sequence length="312" mass="33973">MSESKTPAKSASAAKKRGLGRGLEALLGPKAAAEVPALEAAAGDTLRQLPVDALTAGKYQPRKHWDEDKLEELAESIRAQGVIQPIVVREIGDHGGKTYEIIAGERRWRASRLAGLTEIPVVVREVDDRTVVAMALIENIQREDLNPLEEAGALQRLIDEFDLTHAQAAGAVGRSRAAVSNLLRLLELPPAIRALVEARRLEMGHARALLTLSPELASKLAHDAAENGWSVREVEHRAQQFALGKVPDNKRAKPARQKPHADIVSLERELSESLNTKVNVLHGRGGKGRLVIHYSDLDSLDGVLEKLRSPSE</sequence>
<dbReference type="SMART" id="SM00470">
    <property type="entry name" value="ParB"/>
    <property type="match status" value="1"/>
</dbReference>
<dbReference type="InterPro" id="IPR004437">
    <property type="entry name" value="ParB/RepB/Spo0J"/>
</dbReference>
<dbReference type="GO" id="GO:0003677">
    <property type="term" value="F:DNA binding"/>
    <property type="evidence" value="ECO:0007669"/>
    <property type="project" value="UniProtKB-KW"/>
</dbReference>
<reference evidence="7 8" key="1">
    <citation type="submission" date="2017-02" db="EMBL/GenBank/DDBJ databases">
        <authorList>
            <person name="Peterson S.W."/>
        </authorList>
    </citation>
    <scope>NUCLEOTIDE SEQUENCE [LARGE SCALE GENOMIC DNA]</scope>
    <source>
        <strain evidence="7 8">DSM 21749</strain>
    </source>
</reference>
<feature type="domain" description="ParB-like N-terminal" evidence="6">
    <location>
        <begin position="47"/>
        <end position="140"/>
    </location>
</feature>
<evidence type="ECO:0000256" key="4">
    <source>
        <dbReference type="ARBA" id="ARBA00023125"/>
    </source>
</evidence>
<dbReference type="SUPFAM" id="SSF110849">
    <property type="entry name" value="ParB/Sulfiredoxin"/>
    <property type="match status" value="1"/>
</dbReference>
<dbReference type="GO" id="GO:0005694">
    <property type="term" value="C:chromosome"/>
    <property type="evidence" value="ECO:0007669"/>
    <property type="project" value="TreeGrafter"/>
</dbReference>
<accession>A0A1T4PUL6</accession>
<evidence type="ECO:0000259" key="6">
    <source>
        <dbReference type="SMART" id="SM00470"/>
    </source>
</evidence>
<dbReference type="Gene3D" id="3.90.1530.30">
    <property type="match status" value="1"/>
</dbReference>
<keyword evidence="4" id="KW-0238">DNA-binding</keyword>
<keyword evidence="8" id="KW-1185">Reference proteome</keyword>
<dbReference type="Pfam" id="PF17762">
    <property type="entry name" value="HTH_ParB"/>
    <property type="match status" value="1"/>
</dbReference>
<evidence type="ECO:0000256" key="1">
    <source>
        <dbReference type="ARBA" id="ARBA00006295"/>
    </source>
</evidence>
<comment type="function">
    <text evidence="5">Involved in chromosome partition. Localize to both poles of the predivisional cell following completion of DNA replication. Binds to the DNA origin of replication.</text>
</comment>
<evidence type="ECO:0000313" key="7">
    <source>
        <dbReference type="EMBL" id="SJZ94628.1"/>
    </source>
</evidence>
<dbReference type="Gene3D" id="1.10.10.2830">
    <property type="match status" value="1"/>
</dbReference>
<dbReference type="NCBIfam" id="TIGR00180">
    <property type="entry name" value="parB_part"/>
    <property type="match status" value="1"/>
</dbReference>
<dbReference type="PANTHER" id="PTHR33375:SF1">
    <property type="entry name" value="CHROMOSOME-PARTITIONING PROTEIN PARB-RELATED"/>
    <property type="match status" value="1"/>
</dbReference>
<name>A0A1T4PUL6_9GAMM</name>
<dbReference type="GO" id="GO:0045881">
    <property type="term" value="P:positive regulation of sporulation resulting in formation of a cellular spore"/>
    <property type="evidence" value="ECO:0007669"/>
    <property type="project" value="TreeGrafter"/>
</dbReference>
<dbReference type="InterPro" id="IPR050336">
    <property type="entry name" value="Chromosome_partition/occlusion"/>
</dbReference>
<evidence type="ECO:0000256" key="3">
    <source>
        <dbReference type="ARBA" id="ARBA00022829"/>
    </source>
</evidence>
<organism evidence="7 8">
    <name type="scientific">Lysobacter spongiicola DSM 21749</name>
    <dbReference type="NCBI Taxonomy" id="1122188"/>
    <lineage>
        <taxon>Bacteria</taxon>
        <taxon>Pseudomonadati</taxon>
        <taxon>Pseudomonadota</taxon>
        <taxon>Gammaproteobacteria</taxon>
        <taxon>Lysobacterales</taxon>
        <taxon>Lysobacteraceae</taxon>
        <taxon>Novilysobacter</taxon>
    </lineage>
</organism>
<dbReference type="Pfam" id="PF02195">
    <property type="entry name" value="ParB_N"/>
    <property type="match status" value="1"/>
</dbReference>
<evidence type="ECO:0000256" key="2">
    <source>
        <dbReference type="ARBA" id="ARBA00022372"/>
    </source>
</evidence>
<dbReference type="CDD" id="cd16393">
    <property type="entry name" value="SPO0J_N"/>
    <property type="match status" value="1"/>
</dbReference>
<dbReference type="EMBL" id="FUXP01000003">
    <property type="protein sequence ID" value="SJZ94628.1"/>
    <property type="molecule type" value="Genomic_DNA"/>
</dbReference>
<dbReference type="FunFam" id="1.10.10.2830:FF:000001">
    <property type="entry name" value="Chromosome partitioning protein ParB"/>
    <property type="match status" value="1"/>
</dbReference>
<evidence type="ECO:0000313" key="8">
    <source>
        <dbReference type="Proteomes" id="UP000190061"/>
    </source>
</evidence>
<dbReference type="InterPro" id="IPR041468">
    <property type="entry name" value="HTH_ParB/Spo0J"/>
</dbReference>
<dbReference type="Pfam" id="PF23552">
    <property type="entry name" value="ParB_C"/>
    <property type="match status" value="1"/>
</dbReference>
<dbReference type="InterPro" id="IPR057240">
    <property type="entry name" value="ParB_dimer_C"/>
</dbReference>
<dbReference type="InterPro" id="IPR036086">
    <property type="entry name" value="ParB/Sulfiredoxin_sf"/>
</dbReference>